<dbReference type="CDD" id="cd00158">
    <property type="entry name" value="RHOD"/>
    <property type="match status" value="1"/>
</dbReference>
<keyword evidence="1" id="KW-1133">Transmembrane helix</keyword>
<keyword evidence="1" id="KW-0812">Transmembrane</keyword>
<dbReference type="PROSITE" id="PS50206">
    <property type="entry name" value="RHODANESE_3"/>
    <property type="match status" value="1"/>
</dbReference>
<evidence type="ECO:0000259" key="2">
    <source>
        <dbReference type="PROSITE" id="PS50206"/>
    </source>
</evidence>
<proteinExistence type="predicted"/>
<keyword evidence="1" id="KW-0472">Membrane</keyword>
<organism evidence="3 4">
    <name type="scientific">Candidatus Desulfatibia vada</name>
    <dbReference type="NCBI Taxonomy" id="2841696"/>
    <lineage>
        <taxon>Bacteria</taxon>
        <taxon>Pseudomonadati</taxon>
        <taxon>Thermodesulfobacteriota</taxon>
        <taxon>Desulfobacteria</taxon>
        <taxon>Desulfobacterales</taxon>
        <taxon>Desulfobacterales incertae sedis</taxon>
        <taxon>Candidatus Desulfatibia</taxon>
    </lineage>
</organism>
<evidence type="ECO:0000313" key="3">
    <source>
        <dbReference type="EMBL" id="MBC8431624.1"/>
    </source>
</evidence>
<evidence type="ECO:0000256" key="1">
    <source>
        <dbReference type="SAM" id="Phobius"/>
    </source>
</evidence>
<dbReference type="Gene3D" id="3.40.250.10">
    <property type="entry name" value="Rhodanese-like domain"/>
    <property type="match status" value="1"/>
</dbReference>
<dbReference type="SUPFAM" id="SSF52821">
    <property type="entry name" value="Rhodanese/Cell cycle control phosphatase"/>
    <property type="match status" value="1"/>
</dbReference>
<feature type="transmembrane region" description="Helical" evidence="1">
    <location>
        <begin position="6"/>
        <end position="23"/>
    </location>
</feature>
<dbReference type="EMBL" id="JACNIG010000160">
    <property type="protein sequence ID" value="MBC8431624.1"/>
    <property type="molecule type" value="Genomic_DNA"/>
</dbReference>
<accession>A0A8J6NRY5</accession>
<dbReference type="Proteomes" id="UP000605201">
    <property type="component" value="Unassembled WGS sequence"/>
</dbReference>
<dbReference type="InterPro" id="IPR036873">
    <property type="entry name" value="Rhodanese-like_dom_sf"/>
</dbReference>
<gene>
    <name evidence="3" type="ORF">H8D96_06860</name>
</gene>
<evidence type="ECO:0000313" key="4">
    <source>
        <dbReference type="Proteomes" id="UP000605201"/>
    </source>
</evidence>
<reference evidence="3 4" key="1">
    <citation type="submission" date="2020-08" db="EMBL/GenBank/DDBJ databases">
        <title>Bridging the membrane lipid divide: bacteria of the FCB group superphylum have the potential to synthesize archaeal ether lipids.</title>
        <authorList>
            <person name="Villanueva L."/>
            <person name="Von Meijenfeldt F.A.B."/>
            <person name="Westbye A.B."/>
            <person name="Yadav S."/>
            <person name="Hopmans E.C."/>
            <person name="Dutilh B.E."/>
            <person name="Sinninghe Damste J.S."/>
        </authorList>
    </citation>
    <scope>NUCLEOTIDE SEQUENCE [LARGE SCALE GENOMIC DNA]</scope>
    <source>
        <strain evidence="3">NIOZ-UU17</strain>
    </source>
</reference>
<protein>
    <submittedName>
        <fullName evidence="3">Rhodanese-like domain-containing protein</fullName>
    </submittedName>
</protein>
<dbReference type="InterPro" id="IPR001763">
    <property type="entry name" value="Rhodanese-like_dom"/>
</dbReference>
<sequence length="119" mass="13838">MNGLKTAVMALIVLAITVSLLWFTNRSVTPKKATFEDVIAEAAKGGYRLINTEKLRELYEKNPKDLLLVDTRQEWEYRTGHIKGSLNFPMEPTWLSRWQKKDALEKFLGSDKNRFIVFF</sequence>
<feature type="domain" description="Rhodanese" evidence="2">
    <location>
        <begin position="62"/>
        <end position="91"/>
    </location>
</feature>
<comment type="caution">
    <text evidence="3">The sequence shown here is derived from an EMBL/GenBank/DDBJ whole genome shotgun (WGS) entry which is preliminary data.</text>
</comment>
<name>A0A8J6NRY5_9BACT</name>
<dbReference type="AlphaFoldDB" id="A0A8J6NRY5"/>
<dbReference type="Pfam" id="PF00581">
    <property type="entry name" value="Rhodanese"/>
    <property type="match status" value="1"/>
</dbReference>